<evidence type="ECO:0000313" key="3">
    <source>
        <dbReference type="Proteomes" id="UP000694941"/>
    </source>
</evidence>
<gene>
    <name evidence="4 5" type="primary">LOC106475632</name>
</gene>
<feature type="coiled-coil region" evidence="1">
    <location>
        <begin position="200"/>
        <end position="238"/>
    </location>
</feature>
<organism evidence="3 4">
    <name type="scientific">Limulus polyphemus</name>
    <name type="common">Atlantic horseshoe crab</name>
    <dbReference type="NCBI Taxonomy" id="6850"/>
    <lineage>
        <taxon>Eukaryota</taxon>
        <taxon>Metazoa</taxon>
        <taxon>Ecdysozoa</taxon>
        <taxon>Arthropoda</taxon>
        <taxon>Chelicerata</taxon>
        <taxon>Merostomata</taxon>
        <taxon>Xiphosura</taxon>
        <taxon>Limulidae</taxon>
        <taxon>Limulus</taxon>
    </lineage>
</organism>
<feature type="compositionally biased region" description="Polar residues" evidence="2">
    <location>
        <begin position="282"/>
        <end position="291"/>
    </location>
</feature>
<feature type="region of interest" description="Disordered" evidence="2">
    <location>
        <begin position="272"/>
        <end position="291"/>
    </location>
</feature>
<keyword evidence="3" id="KW-1185">Reference proteome</keyword>
<dbReference type="RefSeq" id="XP_022235402.1">
    <property type="nucleotide sequence ID" value="XM_022379694.1"/>
</dbReference>
<dbReference type="Proteomes" id="UP000694941">
    <property type="component" value="Unplaced"/>
</dbReference>
<evidence type="ECO:0000313" key="4">
    <source>
        <dbReference type="RefSeq" id="XP_013791764.1"/>
    </source>
</evidence>
<evidence type="ECO:0000256" key="1">
    <source>
        <dbReference type="SAM" id="Coils"/>
    </source>
</evidence>
<dbReference type="PANTHER" id="PTHR33488:SF2">
    <property type="entry name" value="EARLY ENDOSOME ANTIGEN 1-LIKE"/>
    <property type="match status" value="1"/>
</dbReference>
<accession>A0ABM1BZV2</accession>
<reference evidence="4 5" key="1">
    <citation type="submission" date="2025-05" db="UniProtKB">
        <authorList>
            <consortium name="RefSeq"/>
        </authorList>
    </citation>
    <scope>IDENTIFICATION</scope>
    <source>
        <tissue evidence="4 5">Muscle</tissue>
    </source>
</reference>
<proteinExistence type="predicted"/>
<dbReference type="GeneID" id="106475632"/>
<name>A0ABM1BZV2_LIMPO</name>
<dbReference type="RefSeq" id="XP_013791764.1">
    <property type="nucleotide sequence ID" value="XM_013936310.2"/>
</dbReference>
<evidence type="ECO:0000256" key="2">
    <source>
        <dbReference type="SAM" id="MobiDB-lite"/>
    </source>
</evidence>
<keyword evidence="1" id="KW-0175">Coiled coil</keyword>
<dbReference type="PANTHER" id="PTHR33488">
    <property type="entry name" value="ZGC:162509"/>
    <property type="match status" value="1"/>
</dbReference>
<evidence type="ECO:0000313" key="5">
    <source>
        <dbReference type="RefSeq" id="XP_022235402.1"/>
    </source>
</evidence>
<feature type="compositionally biased region" description="Basic and acidic residues" evidence="2">
    <location>
        <begin position="272"/>
        <end position="281"/>
    </location>
</feature>
<sequence>MATGEKDSISKLNKQLRSVTTGKDIKEEMALVMTPHTNWEQYLVPAPLSIALLGDLMLITNDTDFSLENAKPEGGFKFMRYPSSFRASLAQVSNAGWDAFNEAHKNMDQIRLHSANVPVYLEKTVNILMKGTSEDIENVLPIPLRGIKHIADQCLHLAQATEDRFIHVMNLTAEILEACTSAKCSYEDDLRETKIALKVAKEHEKAVQEERSMAQDQLKEIKKEIQSAEKTFEEAMKSIPSGWELIGMSFVEGLSNGVKNVLNGMSSIMSRKEKVNTEETGKPTTTESTPSQLKMDKATLKSLIKVCSKAEVIQSLSQMLQTLIQDDDSLNEEELRRGECVSYVAVYTGIVRKEIGTESISKMQIKAADICNKMIGICKDLKEMKKGIRVNETELIVERIRKVNDEAMEFMTEAKVFLGSTAMDGKPPKQAMWSSKGDGNVVQSIIENGKYKLEHASQHLQNVKESQSSSYDKLVEANKKLTKVLSDMAKLDIQEINFEQIRKMLIKGMKALGEVRHQWGKMVRFFQMMSNIIECSLSSSLNNFVEYVKKGEVCGIEGYNISDLVKDMIYQEAFEAAKIAYMVNSISGVYVEVSSKYIMDRVSSLGTLLGLDPETDKALIIQERQKLHNGCKDAQRQIESLVLMEKDEFNHRINKRISQLKQNLDGALPMISAETSNRIQKSVAAGISASKELTP</sequence>
<protein>
    <submittedName>
        <fullName evidence="4 5">Uncharacterized protein LOC106475632</fullName>
    </submittedName>
</protein>